<evidence type="ECO:0000313" key="8">
    <source>
        <dbReference type="Proteomes" id="UP000215086"/>
    </source>
</evidence>
<proteinExistence type="inferred from homology"/>
<keyword evidence="3" id="KW-0326">Glycosidase</keyword>
<dbReference type="Pfam" id="PF02836">
    <property type="entry name" value="Glyco_hydro_2_C"/>
    <property type="match status" value="1"/>
</dbReference>
<evidence type="ECO:0000256" key="3">
    <source>
        <dbReference type="ARBA" id="ARBA00023295"/>
    </source>
</evidence>
<dbReference type="SUPFAM" id="SSF49785">
    <property type="entry name" value="Galactose-binding domain-like"/>
    <property type="match status" value="2"/>
</dbReference>
<reference evidence="7 8" key="1">
    <citation type="journal article" name="Front. Microbiol.">
        <title>Sugar Metabolism of the First Thermophilic Planctomycete Thermogutta terrifontis: Comparative Genomic and Transcriptomic Approaches.</title>
        <authorList>
            <person name="Elcheninov A.G."/>
            <person name="Menzel P."/>
            <person name="Gudbergsdottir S.R."/>
            <person name="Slesarev A.I."/>
            <person name="Kadnikov V.V."/>
            <person name="Krogh A."/>
            <person name="Bonch-Osmolovskaya E.A."/>
            <person name="Peng X."/>
            <person name="Kublanov I.V."/>
        </authorList>
    </citation>
    <scope>NUCLEOTIDE SEQUENCE [LARGE SCALE GENOMIC DNA]</scope>
    <source>
        <strain evidence="7 8">R1</strain>
    </source>
</reference>
<evidence type="ECO:0000256" key="2">
    <source>
        <dbReference type="ARBA" id="ARBA00022801"/>
    </source>
</evidence>
<dbReference type="PANTHER" id="PTHR42732">
    <property type="entry name" value="BETA-GALACTOSIDASE"/>
    <property type="match status" value="1"/>
</dbReference>
<keyword evidence="2" id="KW-0378">Hydrolase</keyword>
<comment type="similarity">
    <text evidence="1">Belongs to the glycosyl hydrolase 2 family.</text>
</comment>
<dbReference type="KEGG" id="ttf:THTE_0208"/>
<dbReference type="InterPro" id="IPR006104">
    <property type="entry name" value="Glyco_hydro_2_N"/>
</dbReference>
<dbReference type="Pfam" id="PF00703">
    <property type="entry name" value="Glyco_hydro_2"/>
    <property type="match status" value="1"/>
</dbReference>
<dbReference type="InterPro" id="IPR036156">
    <property type="entry name" value="Beta-gal/glucu_dom_sf"/>
</dbReference>
<dbReference type="InterPro" id="IPR006103">
    <property type="entry name" value="Glyco_hydro_2_cat"/>
</dbReference>
<dbReference type="OrthoDB" id="9762066at2"/>
<keyword evidence="8" id="KW-1185">Reference proteome</keyword>
<name>A0A286RA32_9BACT</name>
<dbReference type="PANTHER" id="PTHR42732:SF2">
    <property type="entry name" value="BETA-MANNOSIDASE"/>
    <property type="match status" value="1"/>
</dbReference>
<dbReference type="GO" id="GO:0005975">
    <property type="term" value="P:carbohydrate metabolic process"/>
    <property type="evidence" value="ECO:0007669"/>
    <property type="project" value="InterPro"/>
</dbReference>
<protein>
    <submittedName>
        <fullName evidence="7">GH</fullName>
    </submittedName>
</protein>
<dbReference type="Gene3D" id="2.60.120.260">
    <property type="entry name" value="Galactose-binding domain-like"/>
    <property type="match status" value="2"/>
</dbReference>
<dbReference type="AlphaFoldDB" id="A0A286RA32"/>
<dbReference type="SUPFAM" id="SSF49303">
    <property type="entry name" value="beta-Galactosidase/glucuronidase domain"/>
    <property type="match status" value="1"/>
</dbReference>
<evidence type="ECO:0000313" key="7">
    <source>
        <dbReference type="EMBL" id="ASV72810.1"/>
    </source>
</evidence>
<dbReference type="InterPro" id="IPR006102">
    <property type="entry name" value="Ig-like_GH2"/>
</dbReference>
<evidence type="ECO:0000259" key="5">
    <source>
        <dbReference type="Pfam" id="PF02836"/>
    </source>
</evidence>
<dbReference type="InterPro" id="IPR013783">
    <property type="entry name" value="Ig-like_fold"/>
</dbReference>
<evidence type="ECO:0000259" key="4">
    <source>
        <dbReference type="Pfam" id="PF00703"/>
    </source>
</evidence>
<feature type="domain" description="Glycosyl hydrolases family 2 sugar binding" evidence="6">
    <location>
        <begin position="115"/>
        <end position="191"/>
    </location>
</feature>
<dbReference type="InterPro" id="IPR008979">
    <property type="entry name" value="Galactose-bd-like_sf"/>
</dbReference>
<dbReference type="InterPro" id="IPR051913">
    <property type="entry name" value="GH2_Domain-Containing"/>
</dbReference>
<dbReference type="Proteomes" id="UP000215086">
    <property type="component" value="Chromosome"/>
</dbReference>
<evidence type="ECO:0000256" key="1">
    <source>
        <dbReference type="ARBA" id="ARBA00007401"/>
    </source>
</evidence>
<organism evidence="7 8">
    <name type="scientific">Thermogutta terrifontis</name>
    <dbReference type="NCBI Taxonomy" id="1331910"/>
    <lineage>
        <taxon>Bacteria</taxon>
        <taxon>Pseudomonadati</taxon>
        <taxon>Planctomycetota</taxon>
        <taxon>Planctomycetia</taxon>
        <taxon>Pirellulales</taxon>
        <taxon>Thermoguttaceae</taxon>
        <taxon>Thermogutta</taxon>
    </lineage>
</organism>
<feature type="domain" description="Glycoside hydrolase family 2 immunoglobulin-like beta-sandwich" evidence="4">
    <location>
        <begin position="228"/>
        <end position="346"/>
    </location>
</feature>
<dbReference type="Pfam" id="PF02837">
    <property type="entry name" value="Glyco_hydro_2_N"/>
    <property type="match status" value="1"/>
</dbReference>
<accession>A0A286RA32</accession>
<evidence type="ECO:0000259" key="6">
    <source>
        <dbReference type="Pfam" id="PF02837"/>
    </source>
</evidence>
<sequence length="802" mass="90962">MLAMKLWIILNVFLLTAFGFGKEPLLGQESGDTGQFSARGPLRTRWADQVLAERPRCEHPRPQLAREDWICLNGLWDYAIQARNQLTQPSQYQGKILVPFPVESSLSGVMRPLSPAESLWYRRQFEVPESWKNKRVLLHFDGVDWETRVWLNGRSLGTHRGGYDAFCFDITELLRQDGPQELVVAVWDPTDTFWQLRGKQSLRPGGCSYSACSGIWQTVWLEAVPAAFVEDLAIRTELREGQGRVYLKVAGRMPPDHSIRLWAELRDGETSVASQVVSYQIAPAVKQNLVDFYRAESTYFSIDMQLTVDSAKPWSPEEPHLYDLLLELTDETAGTSDSVRSYVGIREVTIGQDSRGRAQLLLNGKPYVLVGALDQGYWPDGIYTAPTDEALRFDIEAAKKLGLNAVRKHVKVEPQRWYYWCDRLGLLVLQDFPSGDAGDARTDRARSPEAAAQWETEVRQILRQFGNHPSIIMWIVFNEGWGQFDTLRNAEWVKQIDPTRLVDEASGFPWHGGGDVIDSHGGVPPSDAKRISITSEDGGWGACAVGHSWNETSAWAYRTYEPQTWRPVEGMQPPLPPLTEDARDWLTRWIRRMYQAFWRQRENDGRSGYFYTQLVDVETECNGLLTYDRAIFKVKPEVLRSGVVGLCVLSGDELLSTARRGGGVWRYTTQEPSANWFQPDFDDSTWAQGTAGFGRRGTPGAIIGTEWTTKQIWLRREFHLPAEVLIRREQLRLRIHHDEDVRVYLNGVEAFRESGFLTDYDDVAITPEALAALQPGRNVIAITCQQTEGGQYIDAGLVLPSE</sequence>
<gene>
    <name evidence="7" type="ORF">THTE_0208</name>
</gene>
<dbReference type="Gene3D" id="3.20.20.80">
    <property type="entry name" value="Glycosidases"/>
    <property type="match status" value="1"/>
</dbReference>
<dbReference type="SUPFAM" id="SSF51445">
    <property type="entry name" value="(Trans)glycosidases"/>
    <property type="match status" value="1"/>
</dbReference>
<dbReference type="EMBL" id="CP018477">
    <property type="protein sequence ID" value="ASV72810.1"/>
    <property type="molecule type" value="Genomic_DNA"/>
</dbReference>
<dbReference type="GO" id="GO:0004553">
    <property type="term" value="F:hydrolase activity, hydrolyzing O-glycosyl compounds"/>
    <property type="evidence" value="ECO:0007669"/>
    <property type="project" value="InterPro"/>
</dbReference>
<feature type="domain" description="Glycoside hydrolase family 2 catalytic" evidence="5">
    <location>
        <begin position="359"/>
        <end position="503"/>
    </location>
</feature>
<dbReference type="Gene3D" id="2.60.40.10">
    <property type="entry name" value="Immunoglobulins"/>
    <property type="match status" value="1"/>
</dbReference>
<dbReference type="RefSeq" id="WP_095413626.1">
    <property type="nucleotide sequence ID" value="NZ_CP018477.1"/>
</dbReference>
<dbReference type="InterPro" id="IPR017853">
    <property type="entry name" value="GH"/>
</dbReference>